<dbReference type="GO" id="GO:0000139">
    <property type="term" value="C:Golgi membrane"/>
    <property type="evidence" value="ECO:0007669"/>
    <property type="project" value="UniProtKB-SubCell"/>
</dbReference>
<keyword evidence="8 18" id="KW-0812">Transmembrane</keyword>
<evidence type="ECO:0000256" key="1">
    <source>
        <dbReference type="ARBA" id="ARBA00004304"/>
    </source>
</evidence>
<evidence type="ECO:0000256" key="17">
    <source>
        <dbReference type="ARBA" id="ARBA00023329"/>
    </source>
</evidence>
<evidence type="ECO:0000256" key="11">
    <source>
        <dbReference type="ARBA" id="ARBA00022989"/>
    </source>
</evidence>
<evidence type="ECO:0000313" key="22">
    <source>
        <dbReference type="Proteomes" id="UP000007879"/>
    </source>
</evidence>
<keyword evidence="17" id="KW-0968">Cytoplasmic vesicle</keyword>
<keyword evidence="16" id="KW-1015">Disulfide bond</keyword>
<dbReference type="KEGG" id="aqu:109581516"/>
<dbReference type="Gene3D" id="2.70.130.10">
    <property type="entry name" value="Mannose-6-phosphate receptor binding domain"/>
    <property type="match status" value="1"/>
</dbReference>
<dbReference type="GO" id="GO:0010008">
    <property type="term" value="C:endosome membrane"/>
    <property type="evidence" value="ECO:0007669"/>
    <property type="project" value="UniProtKB-SubCell"/>
</dbReference>
<keyword evidence="13" id="KW-0333">Golgi apparatus</keyword>
<keyword evidence="7" id="KW-0813">Transport</keyword>
<gene>
    <name evidence="21" type="primary">109581516</name>
</gene>
<evidence type="ECO:0000256" key="18">
    <source>
        <dbReference type="SAM" id="Phobius"/>
    </source>
</evidence>
<dbReference type="PANTHER" id="PTHR15071:SF0">
    <property type="entry name" value="MANNOSE 6-PHOSPHATE RECEPTOR-LIKE PROTEIN 1"/>
    <property type="match status" value="1"/>
</dbReference>
<dbReference type="OMA" id="ACVCKTH"/>
<keyword evidence="10" id="KW-0653">Protein transport</keyword>
<evidence type="ECO:0000256" key="19">
    <source>
        <dbReference type="SAM" id="SignalP"/>
    </source>
</evidence>
<keyword evidence="22" id="KW-1185">Reference proteome</keyword>
<comment type="subcellular location">
    <subcellularLocation>
        <location evidence="2">Cytoplasmic vesicle membrane</location>
        <topology evidence="2">Single-pass type I membrane protein</topology>
    </subcellularLocation>
    <subcellularLocation>
        <location evidence="3">Golgi apparatus membrane</location>
    </subcellularLocation>
    <subcellularLocation>
        <location evidence="1">Mitochondrion membrane</location>
        <topology evidence="1">Single-pass membrane protein</topology>
    </subcellularLocation>
    <subcellularLocation>
        <location evidence="4">Preautophagosomal structure membrane</location>
        <topology evidence="4">Single-pass type I membrane protein</topology>
    </subcellularLocation>
</comment>
<name>A0A1X7V157_AMPQE</name>
<keyword evidence="14" id="KW-0496">Mitochondrion</keyword>
<keyword evidence="12" id="KW-0072">Autophagy</keyword>
<evidence type="ECO:0000256" key="8">
    <source>
        <dbReference type="ARBA" id="ARBA00022692"/>
    </source>
</evidence>
<keyword evidence="9 19" id="KW-0732">Signal</keyword>
<evidence type="ECO:0000313" key="21">
    <source>
        <dbReference type="EnsemblMetazoa" id="Aqu2.1.33529_001"/>
    </source>
</evidence>
<evidence type="ECO:0000256" key="5">
    <source>
        <dbReference type="ARBA" id="ARBA00005363"/>
    </source>
</evidence>
<feature type="chain" id="PRO_5010878500" description="Autophagy-related protein 27" evidence="19">
    <location>
        <begin position="18"/>
        <end position="248"/>
    </location>
</feature>
<evidence type="ECO:0000256" key="13">
    <source>
        <dbReference type="ARBA" id="ARBA00023034"/>
    </source>
</evidence>
<keyword evidence="15 18" id="KW-0472">Membrane</keyword>
<dbReference type="PROSITE" id="PS51914">
    <property type="entry name" value="MRH"/>
    <property type="match status" value="1"/>
</dbReference>
<dbReference type="Proteomes" id="UP000007879">
    <property type="component" value="Unassembled WGS sequence"/>
</dbReference>
<dbReference type="PANTHER" id="PTHR15071">
    <property type="entry name" value="MANNOSE-6-PHOSPHATE RECEPTOR FAMILY MEMBER"/>
    <property type="match status" value="1"/>
</dbReference>
<sequence>MLVFVLLVFSLLPICFGQSLTRCSPPSGEPACVCKTHHGIINLTKIAQTDGTPRFHDPDLAFGRYHYDYNPCFGFSIGSNGDCNNGNTAICQNEKTLVSTIGTEVMYYNHDEGNYELHYSGGDLTRSGIVYLHCDEAAVDPIINTTGDSETEYLYLFNLYTNEACLKAAGHSDDSGYIGFILISLALTALLTYFIVGGIILKFHKKESGTDIIPNKRFWFSLPFLVKDGVKFVATPCMRVKYKDYQPI</sequence>
<evidence type="ECO:0000256" key="14">
    <source>
        <dbReference type="ARBA" id="ARBA00023128"/>
    </source>
</evidence>
<dbReference type="InterPro" id="IPR044865">
    <property type="entry name" value="MRH_dom"/>
</dbReference>
<feature type="transmembrane region" description="Helical" evidence="18">
    <location>
        <begin position="177"/>
        <end position="201"/>
    </location>
</feature>
<accession>A0A1X7V157</accession>
<evidence type="ECO:0000256" key="7">
    <source>
        <dbReference type="ARBA" id="ARBA00022448"/>
    </source>
</evidence>
<evidence type="ECO:0000256" key="9">
    <source>
        <dbReference type="ARBA" id="ARBA00022729"/>
    </source>
</evidence>
<reference evidence="21" key="2">
    <citation type="submission" date="2017-05" db="UniProtKB">
        <authorList>
            <consortium name="EnsemblMetazoa"/>
        </authorList>
    </citation>
    <scope>IDENTIFICATION</scope>
</reference>
<dbReference type="EnsemblMetazoa" id="XM_019995689.1">
    <property type="protein sequence ID" value="XP_019851248.1"/>
    <property type="gene ID" value="LOC109581516"/>
</dbReference>
<dbReference type="SUPFAM" id="SSF50911">
    <property type="entry name" value="Mannose 6-phosphate receptor domain"/>
    <property type="match status" value="1"/>
</dbReference>
<dbReference type="GO" id="GO:0015031">
    <property type="term" value="P:protein transport"/>
    <property type="evidence" value="ECO:0007669"/>
    <property type="project" value="UniProtKB-KW"/>
</dbReference>
<evidence type="ECO:0000256" key="6">
    <source>
        <dbReference type="ARBA" id="ARBA00013776"/>
    </source>
</evidence>
<protein>
    <recommendedName>
        <fullName evidence="6">Autophagy-related protein 27</fullName>
    </recommendedName>
</protein>
<evidence type="ECO:0000256" key="10">
    <source>
        <dbReference type="ARBA" id="ARBA00022927"/>
    </source>
</evidence>
<keyword evidence="11 18" id="KW-1133">Transmembrane helix</keyword>
<evidence type="ECO:0000256" key="12">
    <source>
        <dbReference type="ARBA" id="ARBA00023006"/>
    </source>
</evidence>
<dbReference type="Pfam" id="PF09451">
    <property type="entry name" value="ATG27"/>
    <property type="match status" value="1"/>
</dbReference>
<dbReference type="GO" id="GO:0031966">
    <property type="term" value="C:mitochondrial membrane"/>
    <property type="evidence" value="ECO:0007669"/>
    <property type="project" value="UniProtKB-SubCell"/>
</dbReference>
<feature type="domain" description="MRH" evidence="20">
    <location>
        <begin position="32"/>
        <end position="167"/>
    </location>
</feature>
<dbReference type="OrthoDB" id="29460at2759"/>
<proteinExistence type="inferred from homology"/>
<comment type="similarity">
    <text evidence="5">Belongs to the ATG27 family.</text>
</comment>
<feature type="signal peptide" evidence="19">
    <location>
        <begin position="1"/>
        <end position="17"/>
    </location>
</feature>
<evidence type="ECO:0000256" key="4">
    <source>
        <dbReference type="ARBA" id="ARBA00004472"/>
    </source>
</evidence>
<evidence type="ECO:0000256" key="3">
    <source>
        <dbReference type="ARBA" id="ARBA00004394"/>
    </source>
</evidence>
<dbReference type="EnsemblMetazoa" id="Aqu2.1.33529_001">
    <property type="protein sequence ID" value="Aqu2.1.33529_001"/>
    <property type="gene ID" value="Aqu2.1.33529"/>
</dbReference>
<reference evidence="22" key="1">
    <citation type="journal article" date="2010" name="Nature">
        <title>The Amphimedon queenslandica genome and the evolution of animal complexity.</title>
        <authorList>
            <person name="Srivastava M."/>
            <person name="Simakov O."/>
            <person name="Chapman J."/>
            <person name="Fahey B."/>
            <person name="Gauthier M.E."/>
            <person name="Mitros T."/>
            <person name="Richards G.S."/>
            <person name="Conaco C."/>
            <person name="Dacre M."/>
            <person name="Hellsten U."/>
            <person name="Larroux C."/>
            <person name="Putnam N.H."/>
            <person name="Stanke M."/>
            <person name="Adamska M."/>
            <person name="Darling A."/>
            <person name="Degnan S.M."/>
            <person name="Oakley T.H."/>
            <person name="Plachetzki D.C."/>
            <person name="Zhai Y."/>
            <person name="Adamski M."/>
            <person name="Calcino A."/>
            <person name="Cummins S.F."/>
            <person name="Goodstein D.M."/>
            <person name="Harris C."/>
            <person name="Jackson D.J."/>
            <person name="Leys S.P."/>
            <person name="Shu S."/>
            <person name="Woodcroft B.J."/>
            <person name="Vervoort M."/>
            <person name="Kosik K.S."/>
            <person name="Manning G."/>
            <person name="Degnan B.M."/>
            <person name="Rokhsar D.S."/>
        </authorList>
    </citation>
    <scope>NUCLEOTIDE SEQUENCE [LARGE SCALE GENOMIC DNA]</scope>
</reference>
<dbReference type="eggNOG" id="ENOG502S657">
    <property type="taxonomic scope" value="Eukaryota"/>
</dbReference>
<dbReference type="AlphaFoldDB" id="A0A1X7V157"/>
<dbReference type="InterPro" id="IPR009011">
    <property type="entry name" value="Man6P_isomerase_rcpt-bd_dom_sf"/>
</dbReference>
<dbReference type="InParanoid" id="A0A1X7V157"/>
<dbReference type="GO" id="GO:0034045">
    <property type="term" value="C:phagophore assembly site membrane"/>
    <property type="evidence" value="ECO:0007669"/>
    <property type="project" value="UniProtKB-SubCell"/>
</dbReference>
<organism evidence="21">
    <name type="scientific">Amphimedon queenslandica</name>
    <name type="common">Sponge</name>
    <dbReference type="NCBI Taxonomy" id="400682"/>
    <lineage>
        <taxon>Eukaryota</taxon>
        <taxon>Metazoa</taxon>
        <taxon>Porifera</taxon>
        <taxon>Demospongiae</taxon>
        <taxon>Heteroscleromorpha</taxon>
        <taxon>Haplosclerida</taxon>
        <taxon>Niphatidae</taxon>
        <taxon>Amphimedon</taxon>
    </lineage>
</organism>
<evidence type="ECO:0000259" key="20">
    <source>
        <dbReference type="PROSITE" id="PS51914"/>
    </source>
</evidence>
<dbReference type="GO" id="GO:0005802">
    <property type="term" value="C:trans-Golgi network"/>
    <property type="evidence" value="ECO:0007669"/>
    <property type="project" value="TreeGrafter"/>
</dbReference>
<evidence type="ECO:0000256" key="15">
    <source>
        <dbReference type="ARBA" id="ARBA00023136"/>
    </source>
</evidence>
<evidence type="ECO:0000256" key="2">
    <source>
        <dbReference type="ARBA" id="ARBA00004358"/>
    </source>
</evidence>
<dbReference type="GO" id="GO:0006914">
    <property type="term" value="P:autophagy"/>
    <property type="evidence" value="ECO:0007669"/>
    <property type="project" value="UniProtKB-KW"/>
</dbReference>
<evidence type="ECO:0000256" key="16">
    <source>
        <dbReference type="ARBA" id="ARBA00023157"/>
    </source>
</evidence>
<dbReference type="InterPro" id="IPR018939">
    <property type="entry name" value="Autophagy-rel_prot_27"/>
</dbReference>